<accession>A0A2P2II84</accession>
<protein>
    <submittedName>
        <fullName evidence="1">Uncharacterized protein</fullName>
    </submittedName>
</protein>
<dbReference type="EMBL" id="GGEC01000456">
    <property type="protein sequence ID" value="MBW80939.1"/>
    <property type="molecule type" value="Transcribed_RNA"/>
</dbReference>
<evidence type="ECO:0000313" key="1">
    <source>
        <dbReference type="EMBL" id="MBW80939.1"/>
    </source>
</evidence>
<organism evidence="1">
    <name type="scientific">Rhizophora mucronata</name>
    <name type="common">Asiatic mangrove</name>
    <dbReference type="NCBI Taxonomy" id="61149"/>
    <lineage>
        <taxon>Eukaryota</taxon>
        <taxon>Viridiplantae</taxon>
        <taxon>Streptophyta</taxon>
        <taxon>Embryophyta</taxon>
        <taxon>Tracheophyta</taxon>
        <taxon>Spermatophyta</taxon>
        <taxon>Magnoliopsida</taxon>
        <taxon>eudicotyledons</taxon>
        <taxon>Gunneridae</taxon>
        <taxon>Pentapetalae</taxon>
        <taxon>rosids</taxon>
        <taxon>fabids</taxon>
        <taxon>Malpighiales</taxon>
        <taxon>Rhizophoraceae</taxon>
        <taxon>Rhizophora</taxon>
    </lineage>
</organism>
<reference evidence="1" key="1">
    <citation type="submission" date="2018-02" db="EMBL/GenBank/DDBJ databases">
        <title>Rhizophora mucronata_Transcriptome.</title>
        <authorList>
            <person name="Meera S.P."/>
            <person name="Sreeshan A."/>
            <person name="Augustine A."/>
        </authorList>
    </citation>
    <scope>NUCLEOTIDE SEQUENCE</scope>
    <source>
        <tissue evidence="1">Leaf</tissue>
    </source>
</reference>
<proteinExistence type="predicted"/>
<name>A0A2P2II84_RHIMU</name>
<dbReference type="AlphaFoldDB" id="A0A2P2II84"/>
<sequence length="24" mass="2916">MVQIMSFDTMKILENCKRDYCIPH</sequence>